<feature type="non-terminal residue" evidence="11">
    <location>
        <position position="1"/>
    </location>
</feature>
<comment type="catalytic activity">
    <reaction evidence="8 9">
        <text>geranylgeranyl diphosphate + L-cysteinyl-[protein] = S-geranylgeranyl-L-cysteinyl-[protein] + diphosphate</text>
        <dbReference type="Rhea" id="RHEA:21240"/>
        <dbReference type="Rhea" id="RHEA-COMP:10131"/>
        <dbReference type="Rhea" id="RHEA-COMP:11537"/>
        <dbReference type="ChEBI" id="CHEBI:29950"/>
        <dbReference type="ChEBI" id="CHEBI:33019"/>
        <dbReference type="ChEBI" id="CHEBI:57533"/>
        <dbReference type="ChEBI" id="CHEBI:86021"/>
        <dbReference type="EC" id="2.5.1.60"/>
    </reaction>
</comment>
<evidence type="ECO:0000256" key="6">
    <source>
        <dbReference type="ARBA" id="ARBA00022737"/>
    </source>
</evidence>
<evidence type="ECO:0000256" key="5">
    <source>
        <dbReference type="ARBA" id="ARBA00022679"/>
    </source>
</evidence>
<gene>
    <name evidence="11" type="ORF">HYPSUDRAFT_144818</name>
</gene>
<dbReference type="PANTHER" id="PTHR11129">
    <property type="entry name" value="PROTEIN FARNESYLTRANSFERASE ALPHA SUBUNIT/RAB GERANYLGERANYL TRANSFERASE ALPHA SUBUNIT"/>
    <property type="match status" value="1"/>
</dbReference>
<dbReference type="FunFam" id="1.25.40.120:FF:000035">
    <property type="entry name" value="Geranylgeranyl transferase type-2 subunit alpha"/>
    <property type="match status" value="1"/>
</dbReference>
<reference evidence="12" key="1">
    <citation type="submission" date="2014-04" db="EMBL/GenBank/DDBJ databases">
        <title>Evolutionary Origins and Diversification of the Mycorrhizal Mutualists.</title>
        <authorList>
            <consortium name="DOE Joint Genome Institute"/>
            <consortium name="Mycorrhizal Genomics Consortium"/>
            <person name="Kohler A."/>
            <person name="Kuo A."/>
            <person name="Nagy L.G."/>
            <person name="Floudas D."/>
            <person name="Copeland A."/>
            <person name="Barry K.W."/>
            <person name="Cichocki N."/>
            <person name="Veneault-Fourrey C."/>
            <person name="LaButti K."/>
            <person name="Lindquist E.A."/>
            <person name="Lipzen A."/>
            <person name="Lundell T."/>
            <person name="Morin E."/>
            <person name="Murat C."/>
            <person name="Riley R."/>
            <person name="Ohm R."/>
            <person name="Sun H."/>
            <person name="Tunlid A."/>
            <person name="Henrissat B."/>
            <person name="Grigoriev I.V."/>
            <person name="Hibbett D.S."/>
            <person name="Martin F."/>
        </authorList>
    </citation>
    <scope>NUCLEOTIDE SEQUENCE [LARGE SCALE GENOMIC DNA]</scope>
    <source>
        <strain evidence="12">FD-334 SS-4</strain>
    </source>
</reference>
<evidence type="ECO:0000313" key="11">
    <source>
        <dbReference type="EMBL" id="KJA18592.1"/>
    </source>
</evidence>
<dbReference type="EC" id="2.5.1.60" evidence="2 9"/>
<comment type="function">
    <text evidence="9">Catalyzes the transfer of a geranyl-geranyl moiety from geranyl-geranyl pyrophosphate to cysteines occuring in specific C-terminal amino acid sequences.</text>
</comment>
<dbReference type="STRING" id="945553.A0A0D2KVA6"/>
<keyword evidence="5 9" id="KW-0808">Transferase</keyword>
<dbReference type="Pfam" id="PF01239">
    <property type="entry name" value="PPTA"/>
    <property type="match status" value="5"/>
</dbReference>
<dbReference type="PANTHER" id="PTHR11129:SF2">
    <property type="entry name" value="GERANYLGERANYL TRANSFERASE TYPE-2 SUBUNIT ALPHA"/>
    <property type="match status" value="1"/>
</dbReference>
<dbReference type="PROSITE" id="PS51147">
    <property type="entry name" value="PFTA"/>
    <property type="match status" value="5"/>
</dbReference>
<dbReference type="InterPro" id="IPR002088">
    <property type="entry name" value="Prenyl_trans_a"/>
</dbReference>
<evidence type="ECO:0000256" key="3">
    <source>
        <dbReference type="ARBA" id="ARBA00014772"/>
    </source>
</evidence>
<dbReference type="EMBL" id="KN817587">
    <property type="protein sequence ID" value="KJA18592.1"/>
    <property type="molecule type" value="Genomic_DNA"/>
</dbReference>
<evidence type="ECO:0000256" key="4">
    <source>
        <dbReference type="ARBA" id="ARBA00022602"/>
    </source>
</evidence>
<dbReference type="AlphaFoldDB" id="A0A0D2KVA6"/>
<evidence type="ECO:0000256" key="8">
    <source>
        <dbReference type="ARBA" id="ARBA00047658"/>
    </source>
</evidence>
<dbReference type="Gene3D" id="1.25.40.120">
    <property type="entry name" value="Protein prenylyltransferase"/>
    <property type="match status" value="1"/>
</dbReference>
<keyword evidence="4 9" id="KW-0637">Prenyltransferase</keyword>
<comment type="similarity">
    <text evidence="1 9">Belongs to the protein prenyltransferase subunit alpha family.</text>
</comment>
<evidence type="ECO:0000256" key="10">
    <source>
        <dbReference type="SAM" id="MobiDB-lite"/>
    </source>
</evidence>
<evidence type="ECO:0000256" key="7">
    <source>
        <dbReference type="ARBA" id="ARBA00031267"/>
    </source>
</evidence>
<evidence type="ECO:0000256" key="2">
    <source>
        <dbReference type="ARBA" id="ARBA00012656"/>
    </source>
</evidence>
<evidence type="ECO:0000313" key="12">
    <source>
        <dbReference type="Proteomes" id="UP000054270"/>
    </source>
</evidence>
<evidence type="ECO:0000256" key="1">
    <source>
        <dbReference type="ARBA" id="ARBA00006734"/>
    </source>
</evidence>
<dbReference type="Proteomes" id="UP000054270">
    <property type="component" value="Unassembled WGS sequence"/>
</dbReference>
<dbReference type="GO" id="GO:0005968">
    <property type="term" value="C:Rab-protein geranylgeranyltransferase complex"/>
    <property type="evidence" value="ECO:0007669"/>
    <property type="project" value="TreeGrafter"/>
</dbReference>
<keyword evidence="12" id="KW-1185">Reference proteome</keyword>
<name>A0A0D2KVA6_HYPSF</name>
<protein>
    <recommendedName>
        <fullName evidence="3 9">Geranylgeranyl transferase type-2 subunit alpha</fullName>
        <ecNumber evidence="2 9">2.5.1.60</ecNumber>
    </recommendedName>
    <alternativeName>
        <fullName evidence="7 9">Geranylgeranyl transferase type II subunit alpha</fullName>
    </alternativeName>
</protein>
<feature type="compositionally biased region" description="Basic and acidic residues" evidence="10">
    <location>
        <begin position="8"/>
        <end position="21"/>
    </location>
</feature>
<dbReference type="OrthoDB" id="1658at2759"/>
<feature type="region of interest" description="Disordered" evidence="10">
    <location>
        <begin position="1"/>
        <end position="21"/>
    </location>
</feature>
<proteinExistence type="inferred from homology"/>
<accession>A0A0D2KVA6</accession>
<sequence length="450" mass="52294">HGVQRTHQTKEAREARQRREKGKIEEFTNLSETVLSKKRERDWSHDAFNLTTKLLQLNPEFYTIWNYRRNILTNGHFAKSSPETINNLLADELSMTMSALKSHPKVYWIWNHRRWCLENIPNGPGKEGGAEFLGWKQSAWNKELFVVEKMLDADPRNFLAWNYRRYVLASMPVARPESAELAYTSRKIEANFSNFSAWHQRSKTLTSLWEQGKLDEAKSREQEFELLRNAMYTDPNDQSVWMYHRWLVGTDGGTELLEREVAAIQELLDEQPDSKCTWCMESIVHYKLLLLKKSPGPDPTVLADECQKLLKRLQELDPSRRSRYQELGKPEFTWIALAEPFINISFLKKPKYEHDIFRIRAATVSVGVTNRTIIIVLHTQFGRDKVDARLYHTRRRSALAFTGLALATVIALSEREDRTKNLNVRCAATARGASAAILVNRSVCDLERKR</sequence>
<keyword evidence="6" id="KW-0677">Repeat</keyword>
<dbReference type="GO" id="GO:0004663">
    <property type="term" value="F:Rab geranylgeranyltransferase activity"/>
    <property type="evidence" value="ECO:0007669"/>
    <property type="project" value="UniProtKB-UniRule"/>
</dbReference>
<evidence type="ECO:0000256" key="9">
    <source>
        <dbReference type="RuleBase" id="RU367120"/>
    </source>
</evidence>
<dbReference type="GO" id="GO:0097354">
    <property type="term" value="P:prenylation"/>
    <property type="evidence" value="ECO:0007669"/>
    <property type="project" value="UniProtKB-UniRule"/>
</dbReference>
<organism evidence="11 12">
    <name type="scientific">Hypholoma sublateritium (strain FD-334 SS-4)</name>
    <dbReference type="NCBI Taxonomy" id="945553"/>
    <lineage>
        <taxon>Eukaryota</taxon>
        <taxon>Fungi</taxon>
        <taxon>Dikarya</taxon>
        <taxon>Basidiomycota</taxon>
        <taxon>Agaricomycotina</taxon>
        <taxon>Agaricomycetes</taxon>
        <taxon>Agaricomycetidae</taxon>
        <taxon>Agaricales</taxon>
        <taxon>Agaricineae</taxon>
        <taxon>Strophariaceae</taxon>
        <taxon>Hypholoma</taxon>
    </lineage>
</organism>
<dbReference type="OMA" id="RKFPKCY"/>
<dbReference type="SUPFAM" id="SSF48439">
    <property type="entry name" value="Protein prenylyltransferase"/>
    <property type="match status" value="1"/>
</dbReference>